<evidence type="ECO:0008006" key="4">
    <source>
        <dbReference type="Google" id="ProtNLM"/>
    </source>
</evidence>
<name>A0A182RCT7_ANOFN</name>
<evidence type="ECO:0000256" key="2">
    <source>
        <dbReference type="SAM" id="SignalP"/>
    </source>
</evidence>
<dbReference type="VEuPathDB" id="VectorBase:AFUN2_003471"/>
<feature type="chain" id="PRO_5021277062" description="Protein TsetseEP domain-containing protein" evidence="2">
    <location>
        <begin position="24"/>
        <end position="505"/>
    </location>
</feature>
<keyword evidence="2" id="KW-0732">Signal</keyword>
<sequence length="505" mass="55604">MQVLHSLVVLVALLLGFMKSTNALPNPDFGVHANINPARPEVLAEASRLLTEFNAVSFSVTLNSGTPILAQMESAILSIASKFRSSGVTLTQRLQTLATNNGPSISAVFNSVYEAIDALKDLTTNGLSAEMMSITEVVPSFVTQKFNEVFGDLRKALNQLTSKLQVLERDVTKARTAVGHGGHISDTIIRNNVPARVQSDVTRALIGLRLKIDSVKYMVRTTLLYLQDADEFLVDVIEEVNGFGNALSVSLYQFVIGLSEMVQNAVGYAGSAFGCSLAEQDVTLVQIMPALSAISNYSTTLQQPLEDFLSHLEDESLSVRVNAFVGRFQNYTQNIVISTIAIDTFVRDVTCEIIRNMVLTLISFAPDNEYCFNRFAGYVYGLYELHYTSVSQCYDAELERLTTMTQFLRDAVDVFLYDVEDLGDNLSVCVNLSDGRNTCVEQYGMLYTSVLTVSTKMLNDAERLFAEEFVASYPRFGACVSSSQQMTLNAIAKIDRRLGSCHPLI</sequence>
<organism evidence="3">
    <name type="scientific">Anopheles funestus</name>
    <name type="common">African malaria mosquito</name>
    <dbReference type="NCBI Taxonomy" id="62324"/>
    <lineage>
        <taxon>Eukaryota</taxon>
        <taxon>Metazoa</taxon>
        <taxon>Ecdysozoa</taxon>
        <taxon>Arthropoda</taxon>
        <taxon>Hexapoda</taxon>
        <taxon>Insecta</taxon>
        <taxon>Pterygota</taxon>
        <taxon>Neoptera</taxon>
        <taxon>Endopterygota</taxon>
        <taxon>Diptera</taxon>
        <taxon>Nematocera</taxon>
        <taxon>Culicoidea</taxon>
        <taxon>Culicidae</taxon>
        <taxon>Anophelinae</taxon>
        <taxon>Anopheles</taxon>
    </lineage>
</organism>
<dbReference type="VEuPathDB" id="VectorBase:AFUN004006"/>
<proteinExistence type="predicted"/>
<evidence type="ECO:0000313" key="3">
    <source>
        <dbReference type="EnsemblMetazoa" id="AFUN004006-PA"/>
    </source>
</evidence>
<keyword evidence="1" id="KW-0175">Coiled coil</keyword>
<dbReference type="AlphaFoldDB" id="A0A182RCT7"/>
<reference evidence="3" key="1">
    <citation type="submission" date="2020-05" db="UniProtKB">
        <authorList>
            <consortium name="EnsemblMetazoa"/>
        </authorList>
    </citation>
    <scope>IDENTIFICATION</scope>
    <source>
        <strain evidence="3">FUMOZ</strain>
    </source>
</reference>
<accession>A0A182RCT7</accession>
<feature type="coiled-coil region" evidence="1">
    <location>
        <begin position="150"/>
        <end position="177"/>
    </location>
</feature>
<feature type="signal peptide" evidence="2">
    <location>
        <begin position="1"/>
        <end position="23"/>
    </location>
</feature>
<dbReference type="EnsemblMetazoa" id="AFUN004006-RA">
    <property type="protein sequence ID" value="AFUN004006-PA"/>
    <property type="gene ID" value="AFUN004006"/>
</dbReference>
<protein>
    <recommendedName>
        <fullName evidence="4">Protein TsetseEP domain-containing protein</fullName>
    </recommendedName>
</protein>
<evidence type="ECO:0000256" key="1">
    <source>
        <dbReference type="SAM" id="Coils"/>
    </source>
</evidence>